<keyword evidence="4" id="KW-1185">Reference proteome</keyword>
<dbReference type="PANTHER" id="PTHR44743:SF5">
    <property type="entry name" value="CHAPERONE DNAJ-DOMAIN SUPERFAMILY PROTEIN"/>
    <property type="match status" value="1"/>
</dbReference>
<dbReference type="InterPro" id="IPR036869">
    <property type="entry name" value="J_dom_sf"/>
</dbReference>
<dbReference type="Pfam" id="PF00226">
    <property type="entry name" value="DnaJ"/>
    <property type="match status" value="1"/>
</dbReference>
<comment type="caution">
    <text evidence="3">The sequence shown here is derived from an EMBL/GenBank/DDBJ whole genome shotgun (WGS) entry which is preliminary data.</text>
</comment>
<dbReference type="Gene3D" id="1.10.287.110">
    <property type="entry name" value="DnaJ domain"/>
    <property type="match status" value="1"/>
</dbReference>
<reference evidence="3" key="1">
    <citation type="journal article" date="2022" name="Plant J.">
        <title>Strategies of tolerance reflected in two North American maple genomes.</title>
        <authorList>
            <person name="McEvoy S.L."/>
            <person name="Sezen U.U."/>
            <person name="Trouern-Trend A."/>
            <person name="McMahon S.M."/>
            <person name="Schaberg P.G."/>
            <person name="Yang J."/>
            <person name="Wegrzyn J.L."/>
            <person name="Swenson N.G."/>
        </authorList>
    </citation>
    <scope>NUCLEOTIDE SEQUENCE</scope>
    <source>
        <strain evidence="3">NS2018</strain>
    </source>
</reference>
<organism evidence="3 4">
    <name type="scientific">Acer saccharum</name>
    <name type="common">Sugar maple</name>
    <dbReference type="NCBI Taxonomy" id="4024"/>
    <lineage>
        <taxon>Eukaryota</taxon>
        <taxon>Viridiplantae</taxon>
        <taxon>Streptophyta</taxon>
        <taxon>Embryophyta</taxon>
        <taxon>Tracheophyta</taxon>
        <taxon>Spermatophyta</taxon>
        <taxon>Magnoliopsida</taxon>
        <taxon>eudicotyledons</taxon>
        <taxon>Gunneridae</taxon>
        <taxon>Pentapetalae</taxon>
        <taxon>rosids</taxon>
        <taxon>malvids</taxon>
        <taxon>Sapindales</taxon>
        <taxon>Sapindaceae</taxon>
        <taxon>Hippocastanoideae</taxon>
        <taxon>Acereae</taxon>
        <taxon>Acer</taxon>
    </lineage>
</organism>
<sequence length="290" mass="32406">MMSPPPTIIRVSLLHDEVPFDHQNQCKSIPVRAFQPAPTWPRGFSHLLYRVCKREAVAPVAQVVEDTLARQVVAVEGILVRLVVVAVDMEVAGREVAGRQFQEVVNGGGQGFSHEVHMVHSSCSLDVVLVSTVNEKLNWNAKRWHPDRCSASGNSKFIEEAKKKFQGIQHAYYVLSDANKRFLYDVGVYDSDDDDDENGMGDFLNEMANMMSQTKTNEKNGEESFEKLQELFEEMFHGDGEALGSSSQMNLEGSSSFDAHFQSFCLGKGGTPAQFQEGEGSRRTSQRNRR</sequence>
<accession>A0AA39SZT6</accession>
<dbReference type="PANTHER" id="PTHR44743">
    <property type="entry name" value="PUTATIVE, EXPRESSED-RELATED"/>
    <property type="match status" value="1"/>
</dbReference>
<evidence type="ECO:0000259" key="2">
    <source>
        <dbReference type="PROSITE" id="PS50076"/>
    </source>
</evidence>
<dbReference type="CDD" id="cd06257">
    <property type="entry name" value="DnaJ"/>
    <property type="match status" value="1"/>
</dbReference>
<evidence type="ECO:0000256" key="1">
    <source>
        <dbReference type="SAM" id="MobiDB-lite"/>
    </source>
</evidence>
<name>A0AA39SZT6_ACESA</name>
<feature type="domain" description="J" evidence="2">
    <location>
        <begin position="112"/>
        <end position="188"/>
    </location>
</feature>
<feature type="region of interest" description="Disordered" evidence="1">
    <location>
        <begin position="268"/>
        <end position="290"/>
    </location>
</feature>
<dbReference type="SUPFAM" id="SSF46565">
    <property type="entry name" value="Chaperone J-domain"/>
    <property type="match status" value="1"/>
</dbReference>
<dbReference type="Proteomes" id="UP001168877">
    <property type="component" value="Unassembled WGS sequence"/>
</dbReference>
<dbReference type="EMBL" id="JAUESC010000004">
    <property type="protein sequence ID" value="KAK0598619.1"/>
    <property type="molecule type" value="Genomic_DNA"/>
</dbReference>
<evidence type="ECO:0000313" key="3">
    <source>
        <dbReference type="EMBL" id="KAK0598619.1"/>
    </source>
</evidence>
<dbReference type="AlphaFoldDB" id="A0AA39SZT6"/>
<evidence type="ECO:0000313" key="4">
    <source>
        <dbReference type="Proteomes" id="UP001168877"/>
    </source>
</evidence>
<protein>
    <recommendedName>
        <fullName evidence="2">J domain-containing protein</fullName>
    </recommendedName>
</protein>
<proteinExistence type="predicted"/>
<reference evidence="3" key="2">
    <citation type="submission" date="2023-06" db="EMBL/GenBank/DDBJ databases">
        <authorList>
            <person name="Swenson N.G."/>
            <person name="Wegrzyn J.L."/>
            <person name="Mcevoy S.L."/>
        </authorList>
    </citation>
    <scope>NUCLEOTIDE SEQUENCE</scope>
    <source>
        <strain evidence="3">NS2018</strain>
        <tissue evidence="3">Leaf</tissue>
    </source>
</reference>
<dbReference type="InterPro" id="IPR001623">
    <property type="entry name" value="DnaJ_domain"/>
</dbReference>
<gene>
    <name evidence="3" type="ORF">LWI29_036364</name>
</gene>
<dbReference type="PROSITE" id="PS50076">
    <property type="entry name" value="DNAJ_2"/>
    <property type="match status" value="1"/>
</dbReference>